<name>A0ABT6TP49_9BACL</name>
<dbReference type="Pfam" id="PF01594">
    <property type="entry name" value="AI-2E_transport"/>
    <property type="match status" value="1"/>
</dbReference>
<feature type="transmembrane region" description="Helical" evidence="8">
    <location>
        <begin position="244"/>
        <end position="263"/>
    </location>
</feature>
<evidence type="ECO:0000313" key="10">
    <source>
        <dbReference type="Proteomes" id="UP001161691"/>
    </source>
</evidence>
<comment type="similarity">
    <text evidence="2">Belongs to the autoinducer-2 exporter (AI-2E) (TC 2.A.86) family.</text>
</comment>
<gene>
    <name evidence="9" type="ORF">KB449_26380</name>
</gene>
<evidence type="ECO:0000256" key="1">
    <source>
        <dbReference type="ARBA" id="ARBA00004651"/>
    </source>
</evidence>
<proteinExistence type="inferred from homology"/>
<dbReference type="PANTHER" id="PTHR21716">
    <property type="entry name" value="TRANSMEMBRANE PROTEIN"/>
    <property type="match status" value="1"/>
</dbReference>
<feature type="transmembrane region" description="Helical" evidence="8">
    <location>
        <begin position="269"/>
        <end position="290"/>
    </location>
</feature>
<feature type="transmembrane region" description="Helical" evidence="8">
    <location>
        <begin position="311"/>
        <end position="334"/>
    </location>
</feature>
<evidence type="ECO:0000256" key="2">
    <source>
        <dbReference type="ARBA" id="ARBA00009773"/>
    </source>
</evidence>
<evidence type="ECO:0000256" key="7">
    <source>
        <dbReference type="ARBA" id="ARBA00023136"/>
    </source>
</evidence>
<keyword evidence="4" id="KW-1003">Cell membrane</keyword>
<feature type="transmembrane region" description="Helical" evidence="8">
    <location>
        <begin position="6"/>
        <end position="23"/>
    </location>
</feature>
<evidence type="ECO:0000256" key="3">
    <source>
        <dbReference type="ARBA" id="ARBA00022448"/>
    </source>
</evidence>
<organism evidence="9 10">
    <name type="scientific">Cohnella hashimotonis</name>
    <dbReference type="NCBI Taxonomy" id="2826895"/>
    <lineage>
        <taxon>Bacteria</taxon>
        <taxon>Bacillati</taxon>
        <taxon>Bacillota</taxon>
        <taxon>Bacilli</taxon>
        <taxon>Bacillales</taxon>
        <taxon>Paenibacillaceae</taxon>
        <taxon>Cohnella</taxon>
    </lineage>
</organism>
<keyword evidence="7 8" id="KW-0472">Membrane</keyword>
<keyword evidence="10" id="KW-1185">Reference proteome</keyword>
<reference evidence="9" key="1">
    <citation type="submission" date="2023-04" db="EMBL/GenBank/DDBJ databases">
        <title>Comparative genomic analysis of Cohnella hashimotonis sp. nov., isolated from the International Space Station.</title>
        <authorList>
            <person name="Venkateswaran K."/>
            <person name="Simpson A."/>
        </authorList>
    </citation>
    <scope>NUCLEOTIDE SEQUENCE</scope>
    <source>
        <strain evidence="9">F6_2S_P_1</strain>
    </source>
</reference>
<dbReference type="InterPro" id="IPR002549">
    <property type="entry name" value="AI-2E-like"/>
</dbReference>
<dbReference type="Proteomes" id="UP001161691">
    <property type="component" value="Unassembled WGS sequence"/>
</dbReference>
<evidence type="ECO:0000313" key="9">
    <source>
        <dbReference type="EMBL" id="MDI4648509.1"/>
    </source>
</evidence>
<evidence type="ECO:0000256" key="8">
    <source>
        <dbReference type="SAM" id="Phobius"/>
    </source>
</evidence>
<sequence length="360" mass="40367">MPQGKYFRIGYGIIVVLVIVFLASKVRFIFNPLVTVLEVLLLPMLLSAIMYYLLRPVVGLLEKRGLTKPMAIAIVYLALAALFTFFIMLVGPIIRDQIDSLIDSVPQLVQLAQDQVNKLQQNEWATKYLNDPKFDLTSRIPDLVNGVISNTGNAFNKIMGWISQFVLLLSTVPFIAYYMLKTGYKVPDYVVKIVPDRHDEQAKSIMLEMDKALSAYIQGKILVSIGLGIMMLTGYLIIGLKYALLLAIVFTFLNVIPYVGVLIGSVPSIIVAFIDSPWKVVWTIVVILIAQQIEDRLLSPQIMGKKLDIHPLTIIIVLLIVGSLFGLLGMFLAVPGYAVLKVIVTHLYQIYRLRKIEIIE</sequence>
<comment type="subcellular location">
    <subcellularLocation>
        <location evidence="1">Cell membrane</location>
        <topology evidence="1">Multi-pass membrane protein</topology>
    </subcellularLocation>
</comment>
<feature type="transmembrane region" description="Helical" evidence="8">
    <location>
        <begin position="158"/>
        <end position="180"/>
    </location>
</feature>
<keyword evidence="5 8" id="KW-0812">Transmembrane</keyword>
<dbReference type="EMBL" id="JAGRPV010000001">
    <property type="protein sequence ID" value="MDI4648509.1"/>
    <property type="molecule type" value="Genomic_DNA"/>
</dbReference>
<dbReference type="RefSeq" id="WP_282911215.1">
    <property type="nucleotide sequence ID" value="NZ_JAGRPV010000001.1"/>
</dbReference>
<accession>A0ABT6TP49</accession>
<evidence type="ECO:0000256" key="6">
    <source>
        <dbReference type="ARBA" id="ARBA00022989"/>
    </source>
</evidence>
<feature type="transmembrane region" description="Helical" evidence="8">
    <location>
        <begin position="35"/>
        <end position="54"/>
    </location>
</feature>
<evidence type="ECO:0000256" key="4">
    <source>
        <dbReference type="ARBA" id="ARBA00022475"/>
    </source>
</evidence>
<comment type="caution">
    <text evidence="9">The sequence shown here is derived from an EMBL/GenBank/DDBJ whole genome shotgun (WGS) entry which is preliminary data.</text>
</comment>
<protein>
    <submittedName>
        <fullName evidence="9">AI-2E family transporter</fullName>
    </submittedName>
</protein>
<feature type="transmembrane region" description="Helical" evidence="8">
    <location>
        <begin position="215"/>
        <end position="237"/>
    </location>
</feature>
<feature type="transmembrane region" description="Helical" evidence="8">
    <location>
        <begin position="74"/>
        <end position="94"/>
    </location>
</feature>
<keyword evidence="3" id="KW-0813">Transport</keyword>
<evidence type="ECO:0000256" key="5">
    <source>
        <dbReference type="ARBA" id="ARBA00022692"/>
    </source>
</evidence>
<dbReference type="PANTHER" id="PTHR21716:SF53">
    <property type="entry name" value="PERMEASE PERM-RELATED"/>
    <property type="match status" value="1"/>
</dbReference>
<keyword evidence="6 8" id="KW-1133">Transmembrane helix</keyword>